<dbReference type="Proteomes" id="UP000317940">
    <property type="component" value="Unassembled WGS sequence"/>
</dbReference>
<reference evidence="5 6" key="1">
    <citation type="submission" date="2019-06" db="EMBL/GenBank/DDBJ databases">
        <title>Sequencing the genomes of 1000 actinobacteria strains.</title>
        <authorList>
            <person name="Klenk H.-P."/>
        </authorList>
    </citation>
    <scope>NUCLEOTIDE SEQUENCE [LARGE SCALE GENOMIC DNA]</scope>
    <source>
        <strain evidence="5 6">DSM 44826</strain>
    </source>
</reference>
<comment type="caution">
    <text evidence="5">The sequence shown here is derived from an EMBL/GenBank/DDBJ whole genome shotgun (WGS) entry which is preliminary data.</text>
</comment>
<gene>
    <name evidence="5" type="ORF">FHX73_115494</name>
</gene>
<dbReference type="EMBL" id="VIWT01000001">
    <property type="protein sequence ID" value="TWG01593.1"/>
    <property type="molecule type" value="Genomic_DNA"/>
</dbReference>
<keyword evidence="2 5" id="KW-0489">Methyltransferase</keyword>
<feature type="domain" description="Methyltransferase type 11" evidence="4">
    <location>
        <begin position="49"/>
        <end position="141"/>
    </location>
</feature>
<evidence type="ECO:0000259" key="4">
    <source>
        <dbReference type="Pfam" id="PF08241"/>
    </source>
</evidence>
<evidence type="ECO:0000256" key="2">
    <source>
        <dbReference type="ARBA" id="ARBA00022603"/>
    </source>
</evidence>
<comment type="similarity">
    <text evidence="1">Belongs to the methyltransferase superfamily.</text>
</comment>
<dbReference type="GO" id="GO:0032259">
    <property type="term" value="P:methylation"/>
    <property type="evidence" value="ECO:0007669"/>
    <property type="project" value="UniProtKB-KW"/>
</dbReference>
<evidence type="ECO:0000313" key="6">
    <source>
        <dbReference type="Proteomes" id="UP000317940"/>
    </source>
</evidence>
<evidence type="ECO:0000313" key="5">
    <source>
        <dbReference type="EMBL" id="TWG01593.1"/>
    </source>
</evidence>
<evidence type="ECO:0000256" key="1">
    <source>
        <dbReference type="ARBA" id="ARBA00008361"/>
    </source>
</evidence>
<dbReference type="OrthoDB" id="9797252at2"/>
<sequence>MTSVPRSLVFGEVAELYDRARPGYLPELYAAVLDYAALDGAALDGAAALEIGAGTGKATVGLADRGVPLVALEPDARMAQVLRRNTERWPQVEVEVGPFEEFQPGERQFGLLFAATCWHWVDPDRRWELARRVLRPGGAVALCWNPQGILDPQVFARLDAVARRYGMGDVLFEPAATFDEAPQDREDWPLAECQLAGGFTDPRSLRFSARAYWTTEEYVGLQASISAYRILPEDVRERALGEVAEVLDANGGGVEVLQVNDLFLARRSAATEI</sequence>
<keyword evidence="3 5" id="KW-0808">Transferase</keyword>
<protein>
    <submittedName>
        <fullName evidence="5">Methyltransferase family protein</fullName>
    </submittedName>
</protein>
<evidence type="ECO:0000256" key="3">
    <source>
        <dbReference type="ARBA" id="ARBA00022679"/>
    </source>
</evidence>
<dbReference type="Pfam" id="PF08241">
    <property type="entry name" value="Methyltransf_11"/>
    <property type="match status" value="1"/>
</dbReference>
<dbReference type="InterPro" id="IPR013216">
    <property type="entry name" value="Methyltransf_11"/>
</dbReference>
<dbReference type="GO" id="GO:0008757">
    <property type="term" value="F:S-adenosylmethionine-dependent methyltransferase activity"/>
    <property type="evidence" value="ECO:0007669"/>
    <property type="project" value="InterPro"/>
</dbReference>
<proteinExistence type="inferred from homology"/>
<dbReference type="PANTHER" id="PTHR44942:SF4">
    <property type="entry name" value="METHYLTRANSFERASE TYPE 11 DOMAIN-CONTAINING PROTEIN"/>
    <property type="match status" value="1"/>
</dbReference>
<dbReference type="AlphaFoldDB" id="A0A561UQE3"/>
<dbReference type="InterPro" id="IPR029063">
    <property type="entry name" value="SAM-dependent_MTases_sf"/>
</dbReference>
<dbReference type="PANTHER" id="PTHR44942">
    <property type="entry name" value="METHYLTRANSF_11 DOMAIN-CONTAINING PROTEIN"/>
    <property type="match status" value="1"/>
</dbReference>
<keyword evidence="6" id="KW-1185">Reference proteome</keyword>
<name>A0A561UQE3_9ACTN</name>
<organism evidence="5 6">
    <name type="scientific">Kitasatospora viridis</name>
    <dbReference type="NCBI Taxonomy" id="281105"/>
    <lineage>
        <taxon>Bacteria</taxon>
        <taxon>Bacillati</taxon>
        <taxon>Actinomycetota</taxon>
        <taxon>Actinomycetes</taxon>
        <taxon>Kitasatosporales</taxon>
        <taxon>Streptomycetaceae</taxon>
        <taxon>Kitasatospora</taxon>
    </lineage>
</organism>
<dbReference type="RefSeq" id="WP_145907936.1">
    <property type="nucleotide sequence ID" value="NZ_BAAAMZ010000007.1"/>
</dbReference>
<accession>A0A561UQE3</accession>
<dbReference type="Gene3D" id="3.40.50.150">
    <property type="entry name" value="Vaccinia Virus protein VP39"/>
    <property type="match status" value="1"/>
</dbReference>
<dbReference type="InterPro" id="IPR051052">
    <property type="entry name" value="Diverse_substrate_MTase"/>
</dbReference>
<dbReference type="CDD" id="cd02440">
    <property type="entry name" value="AdoMet_MTases"/>
    <property type="match status" value="1"/>
</dbReference>
<dbReference type="SUPFAM" id="SSF53335">
    <property type="entry name" value="S-adenosyl-L-methionine-dependent methyltransferases"/>
    <property type="match status" value="1"/>
</dbReference>